<dbReference type="NCBIfam" id="TIGR01550">
    <property type="entry name" value="DOC_P1"/>
    <property type="match status" value="1"/>
</dbReference>
<keyword evidence="3" id="KW-1185">Reference proteome</keyword>
<name>A0A1H1CHS5_9MICC</name>
<dbReference type="OrthoDB" id="9802752at2"/>
<dbReference type="InterPro" id="IPR053737">
    <property type="entry name" value="Type_II_TA_Toxin"/>
</dbReference>
<dbReference type="InterPro" id="IPR003812">
    <property type="entry name" value="Fido"/>
</dbReference>
<dbReference type="AlphaFoldDB" id="A0A1H1CHS5"/>
<dbReference type="STRING" id="37928.SAMN04489742_1929"/>
<accession>A0A1H1CHS5</accession>
<dbReference type="Pfam" id="PF02661">
    <property type="entry name" value="Fic"/>
    <property type="match status" value="1"/>
</dbReference>
<dbReference type="InterPro" id="IPR006440">
    <property type="entry name" value="Doc"/>
</dbReference>
<dbReference type="GO" id="GO:0016301">
    <property type="term" value="F:kinase activity"/>
    <property type="evidence" value="ECO:0007669"/>
    <property type="project" value="InterPro"/>
</dbReference>
<dbReference type="Gene3D" id="1.20.120.1870">
    <property type="entry name" value="Fic/DOC protein, Fido domain"/>
    <property type="match status" value="1"/>
</dbReference>
<dbReference type="PANTHER" id="PTHR39426">
    <property type="entry name" value="HOMOLOGY TO DEATH-ON-CURING PROTEIN OF PHAGE P1"/>
    <property type="match status" value="1"/>
</dbReference>
<dbReference type="KEGG" id="acry:AC20117_07725"/>
<dbReference type="EMBL" id="FNKH01000002">
    <property type="protein sequence ID" value="SDQ63724.1"/>
    <property type="molecule type" value="Genomic_DNA"/>
</dbReference>
<proteinExistence type="predicted"/>
<organism evidence="2 3">
    <name type="scientific">Crystallibacter crystallopoietes</name>
    <dbReference type="NCBI Taxonomy" id="37928"/>
    <lineage>
        <taxon>Bacteria</taxon>
        <taxon>Bacillati</taxon>
        <taxon>Actinomycetota</taxon>
        <taxon>Actinomycetes</taxon>
        <taxon>Micrococcales</taxon>
        <taxon>Micrococcaceae</taxon>
        <taxon>Crystallibacter</taxon>
    </lineage>
</organism>
<dbReference type="RefSeq" id="WP_074700222.1">
    <property type="nucleotide sequence ID" value="NZ_CP018863.1"/>
</dbReference>
<feature type="domain" description="Fido" evidence="1">
    <location>
        <begin position="5"/>
        <end position="118"/>
    </location>
</feature>
<protein>
    <submittedName>
        <fullName evidence="2">Death on curing protein</fullName>
    </submittedName>
</protein>
<evidence type="ECO:0000313" key="3">
    <source>
        <dbReference type="Proteomes" id="UP000181917"/>
    </source>
</evidence>
<dbReference type="Proteomes" id="UP000181917">
    <property type="component" value="Unassembled WGS sequence"/>
</dbReference>
<evidence type="ECO:0000259" key="1">
    <source>
        <dbReference type="PROSITE" id="PS51459"/>
    </source>
</evidence>
<sequence>MTVYLDLESLLALADELGVQQVRDVGLLSAAANRPQTTLYGDEAYPSIHEKAAVLLESIVRNHPLVDGNKRLGWLAVVVFYGLNSLSLDAPEDPAYDLVIGVATGQMDYRSVADILSAWVG</sequence>
<gene>
    <name evidence="2" type="ORF">SAMN04489742_1929</name>
</gene>
<dbReference type="PROSITE" id="PS51459">
    <property type="entry name" value="FIDO"/>
    <property type="match status" value="1"/>
</dbReference>
<reference evidence="2 3" key="1">
    <citation type="submission" date="2016-10" db="EMBL/GenBank/DDBJ databases">
        <authorList>
            <person name="de Groot N.N."/>
        </authorList>
    </citation>
    <scope>NUCLEOTIDE SEQUENCE [LARGE SCALE GENOMIC DNA]</scope>
    <source>
        <strain evidence="2 3">DSM 20117</strain>
    </source>
</reference>
<dbReference type="PANTHER" id="PTHR39426:SF1">
    <property type="entry name" value="HOMOLOGY TO DEATH-ON-CURING PROTEIN OF PHAGE P1"/>
    <property type="match status" value="1"/>
</dbReference>
<evidence type="ECO:0000313" key="2">
    <source>
        <dbReference type="EMBL" id="SDQ63724.1"/>
    </source>
</evidence>